<keyword evidence="4" id="KW-0479">Metal-binding</keyword>
<dbReference type="GO" id="GO:0046872">
    <property type="term" value="F:metal ion binding"/>
    <property type="evidence" value="ECO:0007669"/>
    <property type="project" value="UniProtKB-KW"/>
</dbReference>
<name>A0A550JL87_9BACT</name>
<dbReference type="EMBL" id="VJVV01000001">
    <property type="protein sequence ID" value="TRO83933.1"/>
    <property type="molecule type" value="Genomic_DNA"/>
</dbReference>
<feature type="domain" description="Radical SAM core" evidence="8">
    <location>
        <begin position="272"/>
        <end position="463"/>
    </location>
</feature>
<dbReference type="Gene3D" id="3.20.20.140">
    <property type="entry name" value="Metal-dependent hydrolases"/>
    <property type="match status" value="1"/>
</dbReference>
<dbReference type="PROSITE" id="PS51918">
    <property type="entry name" value="RADICAL_SAM"/>
    <property type="match status" value="1"/>
</dbReference>
<dbReference type="InterPro" id="IPR001130">
    <property type="entry name" value="TatD-like"/>
</dbReference>
<comment type="similarity">
    <text evidence="2">Belongs to the metallo-dependent hydrolases superfamily. TatD-type hydrolase family.</text>
</comment>
<dbReference type="PANTHER" id="PTHR46124:SF2">
    <property type="entry name" value="D-AMINOACYL-TRNA DEACYLASE"/>
    <property type="match status" value="1"/>
</dbReference>
<dbReference type="SUPFAM" id="SSF51556">
    <property type="entry name" value="Metallo-dependent hydrolases"/>
    <property type="match status" value="1"/>
</dbReference>
<dbReference type="Proteomes" id="UP000317155">
    <property type="component" value="Unassembled WGS sequence"/>
</dbReference>
<evidence type="ECO:0000256" key="7">
    <source>
        <dbReference type="ARBA" id="ARBA00023014"/>
    </source>
</evidence>
<dbReference type="AlphaFoldDB" id="A0A550JL87"/>
<dbReference type="NCBIfam" id="TIGR00010">
    <property type="entry name" value="YchF/TatD family DNA exonuclease"/>
    <property type="match status" value="1"/>
</dbReference>
<keyword evidence="9" id="KW-0269">Exonuclease</keyword>
<gene>
    <name evidence="9" type="ORF">FL622_01765</name>
</gene>
<reference evidence="9 10" key="1">
    <citation type="submission" date="2019-07" db="EMBL/GenBank/DDBJ databases">
        <title>Insights of Desulfuromonas acetexigens electromicrobiology.</title>
        <authorList>
            <person name="Katuri K."/>
            <person name="Sapireddy V."/>
            <person name="Shaw D.R."/>
            <person name="Saikaly P."/>
        </authorList>
    </citation>
    <scope>NUCLEOTIDE SEQUENCE [LARGE SCALE GENOMIC DNA]</scope>
    <source>
        <strain evidence="9 10">2873</strain>
    </source>
</reference>
<dbReference type="InterPro" id="IPR007197">
    <property type="entry name" value="rSAM"/>
</dbReference>
<comment type="caution">
    <text evidence="9">The sequence shown here is derived from an EMBL/GenBank/DDBJ whole genome shotgun (WGS) entry which is preliminary data.</text>
</comment>
<dbReference type="CDD" id="cd01335">
    <property type="entry name" value="Radical_SAM"/>
    <property type="match status" value="1"/>
</dbReference>
<dbReference type="NCBIfam" id="TIGR04038">
    <property type="entry name" value="tatD_link_rSAM"/>
    <property type="match status" value="1"/>
</dbReference>
<dbReference type="FunFam" id="3.20.20.140:FF:000005">
    <property type="entry name" value="TatD family hydrolase"/>
    <property type="match status" value="1"/>
</dbReference>
<evidence type="ECO:0000256" key="4">
    <source>
        <dbReference type="ARBA" id="ARBA00022723"/>
    </source>
</evidence>
<comment type="cofactor">
    <cofactor evidence="1">
        <name>[4Fe-4S] cluster</name>
        <dbReference type="ChEBI" id="CHEBI:49883"/>
    </cofactor>
</comment>
<keyword evidence="6" id="KW-0408">Iron</keyword>
<organism evidence="9 10">
    <name type="scientific">Trichloromonas acetexigens</name>
    <dbReference type="NCBI Taxonomy" id="38815"/>
    <lineage>
        <taxon>Bacteria</taxon>
        <taxon>Pseudomonadati</taxon>
        <taxon>Thermodesulfobacteriota</taxon>
        <taxon>Desulfuromonadia</taxon>
        <taxon>Desulfuromonadales</taxon>
        <taxon>Trichloromonadaceae</taxon>
        <taxon>Trichloromonas</taxon>
    </lineage>
</organism>
<dbReference type="Pfam" id="PF01026">
    <property type="entry name" value="TatD_DNase"/>
    <property type="match status" value="1"/>
</dbReference>
<evidence type="ECO:0000313" key="9">
    <source>
        <dbReference type="EMBL" id="TRO83933.1"/>
    </source>
</evidence>
<evidence type="ECO:0000256" key="5">
    <source>
        <dbReference type="ARBA" id="ARBA00022801"/>
    </source>
</evidence>
<dbReference type="SFLD" id="SFLDS00029">
    <property type="entry name" value="Radical_SAM"/>
    <property type="match status" value="1"/>
</dbReference>
<protein>
    <submittedName>
        <fullName evidence="9">YchF/TatD family DNA exonuclease</fullName>
    </submittedName>
</protein>
<keyword evidence="5" id="KW-0378">Hydrolase</keyword>
<keyword evidence="10" id="KW-1185">Reference proteome</keyword>
<evidence type="ECO:0000256" key="3">
    <source>
        <dbReference type="ARBA" id="ARBA00022691"/>
    </source>
</evidence>
<dbReference type="GO" id="GO:0004527">
    <property type="term" value="F:exonuclease activity"/>
    <property type="evidence" value="ECO:0007669"/>
    <property type="project" value="UniProtKB-KW"/>
</dbReference>
<dbReference type="CDD" id="cd01310">
    <property type="entry name" value="TatD_DNAse"/>
    <property type="match status" value="1"/>
</dbReference>
<dbReference type="InterPro" id="IPR015991">
    <property type="entry name" value="TatD/YcfH-like"/>
</dbReference>
<dbReference type="PROSITE" id="PS01090">
    <property type="entry name" value="TATD_2"/>
    <property type="match status" value="1"/>
</dbReference>
<dbReference type="InterPro" id="IPR023821">
    <property type="entry name" value="rSAM_TatD-assoc"/>
</dbReference>
<accession>A0A550JL87</accession>
<dbReference type="PANTHER" id="PTHR46124">
    <property type="entry name" value="D-AMINOACYL-TRNA DEACYLASE"/>
    <property type="match status" value="1"/>
</dbReference>
<dbReference type="InterPro" id="IPR013785">
    <property type="entry name" value="Aldolase_TIM"/>
</dbReference>
<dbReference type="SUPFAM" id="SSF102114">
    <property type="entry name" value="Radical SAM enzymes"/>
    <property type="match status" value="1"/>
</dbReference>
<dbReference type="PROSITE" id="PS01137">
    <property type="entry name" value="TATD_1"/>
    <property type="match status" value="1"/>
</dbReference>
<dbReference type="InterPro" id="IPR018228">
    <property type="entry name" value="DNase_TatD-rel_CS"/>
</dbReference>
<dbReference type="Gene3D" id="3.20.20.70">
    <property type="entry name" value="Aldolase class I"/>
    <property type="match status" value="1"/>
</dbReference>
<dbReference type="GO" id="GO:0004536">
    <property type="term" value="F:DNA nuclease activity"/>
    <property type="evidence" value="ECO:0007669"/>
    <property type="project" value="InterPro"/>
</dbReference>
<evidence type="ECO:0000313" key="10">
    <source>
        <dbReference type="Proteomes" id="UP000317155"/>
    </source>
</evidence>
<dbReference type="InterPro" id="IPR032466">
    <property type="entry name" value="Metal_Hydrolase"/>
</dbReference>
<evidence type="ECO:0000259" key="8">
    <source>
        <dbReference type="PROSITE" id="PS51918"/>
    </source>
</evidence>
<sequence>MQESLPLLIDTHAHLDHGQFDEDRQAVIERAFDQGISHILSVGCDLESSAANVRLAETYPNIHAAVGIHPHDAPQADEAGIVQLTKLLEQSEKIVAVGEIGLDFYRDRAPRDVQRLAFRRQIALARQVKKPIIVHDRDAHDEVLQILREEKAAEVGGVLHCFSGDKEMARACLDLGFYLSFPGTITYPKNDATREVVRAVPIDHLLVETDCPYLAPLPFRGKRNEPAHVRQTAAMIAEIKGLTLEDVARITSRNACTLFGIGEIDQSGKIAYRIRDSLYLNLTNRCSNACTFCAKFKEFVVKGHALKLDHEPDFTEVIRAIGDPTRYKEVVFCGYGEPLLRIELVKEVATWLHQRGVKVRINSDGQANLVHGRDILPELAGLVDTLSVSLNAADGETYQRICRSPYGEQAYEGVKDFLRRAPAHIPEVIATAVTLPGIDVAACRAVAKELGVNFREREYNEVG</sequence>
<dbReference type="OrthoDB" id="9810005at2"/>
<dbReference type="RefSeq" id="WP_092052853.1">
    <property type="nucleotide sequence ID" value="NZ_FOJJ01000001.1"/>
</dbReference>
<keyword evidence="3" id="KW-0949">S-adenosyl-L-methionine</keyword>
<keyword evidence="9" id="KW-0540">Nuclease</keyword>
<evidence type="ECO:0000256" key="1">
    <source>
        <dbReference type="ARBA" id="ARBA00001966"/>
    </source>
</evidence>
<dbReference type="GO" id="GO:0005829">
    <property type="term" value="C:cytosol"/>
    <property type="evidence" value="ECO:0007669"/>
    <property type="project" value="TreeGrafter"/>
</dbReference>
<evidence type="ECO:0000256" key="6">
    <source>
        <dbReference type="ARBA" id="ARBA00023004"/>
    </source>
</evidence>
<dbReference type="GO" id="GO:0051536">
    <property type="term" value="F:iron-sulfur cluster binding"/>
    <property type="evidence" value="ECO:0007669"/>
    <property type="project" value="UniProtKB-KW"/>
</dbReference>
<dbReference type="Pfam" id="PF04055">
    <property type="entry name" value="Radical_SAM"/>
    <property type="match status" value="1"/>
</dbReference>
<dbReference type="PROSITE" id="PS01091">
    <property type="entry name" value="TATD_3"/>
    <property type="match status" value="1"/>
</dbReference>
<dbReference type="InterPro" id="IPR058240">
    <property type="entry name" value="rSAM_sf"/>
</dbReference>
<proteinExistence type="inferred from homology"/>
<evidence type="ECO:0000256" key="2">
    <source>
        <dbReference type="ARBA" id="ARBA00009275"/>
    </source>
</evidence>
<keyword evidence="7" id="KW-0411">Iron-sulfur</keyword>
<dbReference type="SFLD" id="SFLDG01111">
    <property type="entry name" value="Uncharacterised_Radical_SAM_Su"/>
    <property type="match status" value="1"/>
</dbReference>